<accession>A0ABT9ZH71</accession>
<name>A0ABT9ZH71_9BACI</name>
<gene>
    <name evidence="1" type="ORF">J2S19_002925</name>
</gene>
<dbReference type="Proteomes" id="UP001234495">
    <property type="component" value="Unassembled WGS sequence"/>
</dbReference>
<protein>
    <submittedName>
        <fullName evidence="1">Uncharacterized protein</fullName>
    </submittedName>
</protein>
<evidence type="ECO:0000313" key="1">
    <source>
        <dbReference type="EMBL" id="MDQ0231641.1"/>
    </source>
</evidence>
<keyword evidence="2" id="KW-1185">Reference proteome</keyword>
<reference evidence="1 2" key="1">
    <citation type="submission" date="2023-07" db="EMBL/GenBank/DDBJ databases">
        <title>Genomic Encyclopedia of Type Strains, Phase IV (KMG-IV): sequencing the most valuable type-strain genomes for metagenomic binning, comparative biology and taxonomic classification.</title>
        <authorList>
            <person name="Goeker M."/>
        </authorList>
    </citation>
    <scope>NUCLEOTIDE SEQUENCE [LARGE SCALE GENOMIC DNA]</scope>
    <source>
        <strain evidence="1 2">DSM 29005</strain>
    </source>
</reference>
<evidence type="ECO:0000313" key="2">
    <source>
        <dbReference type="Proteomes" id="UP001234495"/>
    </source>
</evidence>
<proteinExistence type="predicted"/>
<sequence length="79" mass="9085">MYITLILPIITPYGHPVTALNPMLHQTREQEFFQWINTISSNRYSSHVQLLLTEDMEKHETTIVQGKPQSQTNFVPSGS</sequence>
<dbReference type="EMBL" id="JAUSUD010000014">
    <property type="protein sequence ID" value="MDQ0231641.1"/>
    <property type="molecule type" value="Genomic_DNA"/>
</dbReference>
<organism evidence="1 2">
    <name type="scientific">Metabacillus malikii</name>
    <dbReference type="NCBI Taxonomy" id="1504265"/>
    <lineage>
        <taxon>Bacteria</taxon>
        <taxon>Bacillati</taxon>
        <taxon>Bacillota</taxon>
        <taxon>Bacilli</taxon>
        <taxon>Bacillales</taxon>
        <taxon>Bacillaceae</taxon>
        <taxon>Metabacillus</taxon>
    </lineage>
</organism>
<comment type="caution">
    <text evidence="1">The sequence shown here is derived from an EMBL/GenBank/DDBJ whole genome shotgun (WGS) entry which is preliminary data.</text>
</comment>